<keyword evidence="2" id="KW-0732">Signal</keyword>
<name>A0ABT3FXT8_9BACT</name>
<proteinExistence type="inferred from homology"/>
<dbReference type="InterPro" id="IPR024930">
    <property type="entry name" value="Skp_dom_sf"/>
</dbReference>
<reference evidence="3" key="1">
    <citation type="submission" date="2022-10" db="EMBL/GenBank/DDBJ databases">
        <title>Luteolibacter sp. GHJ8, whole genome shotgun sequencing project.</title>
        <authorList>
            <person name="Zhao G."/>
            <person name="Shen L."/>
        </authorList>
    </citation>
    <scope>NUCLEOTIDE SEQUENCE</scope>
    <source>
        <strain evidence="3">GHJ8</strain>
    </source>
</reference>
<dbReference type="InterPro" id="IPR005632">
    <property type="entry name" value="Chaperone_Skp"/>
</dbReference>
<gene>
    <name evidence="3" type="ORF">OJ996_02260</name>
</gene>
<evidence type="ECO:0000256" key="2">
    <source>
        <dbReference type="ARBA" id="ARBA00022729"/>
    </source>
</evidence>
<dbReference type="Proteomes" id="UP001165653">
    <property type="component" value="Unassembled WGS sequence"/>
</dbReference>
<comment type="similarity">
    <text evidence="1">Belongs to the Skp family.</text>
</comment>
<organism evidence="3 4">
    <name type="scientific">Luteolibacter rhizosphaerae</name>
    <dbReference type="NCBI Taxonomy" id="2989719"/>
    <lineage>
        <taxon>Bacteria</taxon>
        <taxon>Pseudomonadati</taxon>
        <taxon>Verrucomicrobiota</taxon>
        <taxon>Verrucomicrobiia</taxon>
        <taxon>Verrucomicrobiales</taxon>
        <taxon>Verrucomicrobiaceae</taxon>
        <taxon>Luteolibacter</taxon>
    </lineage>
</organism>
<protein>
    <submittedName>
        <fullName evidence="3">OmpH family outer membrane protein</fullName>
    </submittedName>
</protein>
<evidence type="ECO:0000313" key="3">
    <source>
        <dbReference type="EMBL" id="MCW1912378.1"/>
    </source>
</evidence>
<dbReference type="RefSeq" id="WP_264510709.1">
    <property type="nucleotide sequence ID" value="NZ_JAPDDR010000001.1"/>
</dbReference>
<dbReference type="Gene3D" id="3.30.910.20">
    <property type="entry name" value="Skp domain"/>
    <property type="match status" value="1"/>
</dbReference>
<evidence type="ECO:0000256" key="1">
    <source>
        <dbReference type="ARBA" id="ARBA00009091"/>
    </source>
</evidence>
<dbReference type="SUPFAM" id="SSF111384">
    <property type="entry name" value="OmpH-like"/>
    <property type="match status" value="1"/>
</dbReference>
<accession>A0ABT3FXT8</accession>
<sequence length="227" mass="25549">MPLSKDLLQRLSASVLIALAISNCREKPQPIAQPREAPPPVEAPTPTPRLKIATVDVQQVFKDYHRTAAYQKEQHAQVALIQSKANERLEVIRQLEADIRTLDKQLADPAIAPAKKQVLVEERRSKFQDGVALERERTEFMQSKHKALQENSAERARAFLDEIQVHIAEKAKEGGIDYVFDKSASGFIQTPFFIHTPEADDMTAEVIASLNRDAPRQEEAGLHKDTR</sequence>
<comment type="caution">
    <text evidence="3">The sequence shown here is derived from an EMBL/GenBank/DDBJ whole genome shotgun (WGS) entry which is preliminary data.</text>
</comment>
<dbReference type="SMART" id="SM00935">
    <property type="entry name" value="OmpH"/>
    <property type="match status" value="1"/>
</dbReference>
<evidence type="ECO:0000313" key="4">
    <source>
        <dbReference type="Proteomes" id="UP001165653"/>
    </source>
</evidence>
<keyword evidence="4" id="KW-1185">Reference proteome</keyword>
<dbReference type="Pfam" id="PF03938">
    <property type="entry name" value="OmpH"/>
    <property type="match status" value="1"/>
</dbReference>
<dbReference type="PANTHER" id="PTHR35089:SF1">
    <property type="entry name" value="CHAPERONE PROTEIN SKP"/>
    <property type="match status" value="1"/>
</dbReference>
<dbReference type="EMBL" id="JAPDDR010000001">
    <property type="protein sequence ID" value="MCW1912378.1"/>
    <property type="molecule type" value="Genomic_DNA"/>
</dbReference>
<dbReference type="PANTHER" id="PTHR35089">
    <property type="entry name" value="CHAPERONE PROTEIN SKP"/>
    <property type="match status" value="1"/>
</dbReference>